<sequence>MDFVVGGMAGVGAGFFSNPFDVIKTRMQLQGELRAKGHDAVYYKNIPHAIFTIVKHDGVGALQKGLVPALWFQLVVNGVRLGIYQHADNYGLLRDEHGNTMFFNSLLFGSISGMCGAFFGSPLQLVKTQLMSYSSEKIAVGTQHAHRGLLYAISKIYTRNGLSGLWRGAHGMMMRNSIGSASQIASFAITKTEGLLAFYKGIGPSYLRQAPHTILLLVFWDMLKDAQKVIEQKDGVRRDLTDLAMGGVSAMFATIFTNPIEVVKTRLQLQGELKSKGSHTVFYKNVPHGLFVIARTEGVVALQRGLPAMMGFQFFLNTFRLGVYRITERRGLTTDASGRTSLVKGAAAAGLGGALGSIAGTPFFLVKTRLQAQAARVIAVGHQHKHGGTISALGDIYKREGVKGLFRGVYPQVPRGAVGSSSQILSFTFAKEQLRERGLFANKPLALSFVGANLGGVVMTLCLNPFDVVATRLSNQHAQNRGTLYSGMVDCFLKMVRSEGVASLYKGVGANYMRLGPHTVLLLVCWDQLKILEEYLRR</sequence>
<accession>A0A0L7LA07</accession>
<evidence type="ECO:0000256" key="11">
    <source>
        <dbReference type="RuleBase" id="RU000488"/>
    </source>
</evidence>
<evidence type="ECO:0000256" key="1">
    <source>
        <dbReference type="ARBA" id="ARBA00004448"/>
    </source>
</evidence>
<feature type="repeat" description="Solcar" evidence="10">
    <location>
        <begin position="1"/>
        <end position="90"/>
    </location>
</feature>
<dbReference type="PROSITE" id="PS50920">
    <property type="entry name" value="SOLCAR"/>
    <property type="match status" value="5"/>
</dbReference>
<keyword evidence="13" id="KW-1185">Reference proteome</keyword>
<organism evidence="12 13">
    <name type="scientific">Operophtera brumata</name>
    <name type="common">Winter moth</name>
    <name type="synonym">Phalaena brumata</name>
    <dbReference type="NCBI Taxonomy" id="104452"/>
    <lineage>
        <taxon>Eukaryota</taxon>
        <taxon>Metazoa</taxon>
        <taxon>Ecdysozoa</taxon>
        <taxon>Arthropoda</taxon>
        <taxon>Hexapoda</taxon>
        <taxon>Insecta</taxon>
        <taxon>Pterygota</taxon>
        <taxon>Neoptera</taxon>
        <taxon>Endopterygota</taxon>
        <taxon>Lepidoptera</taxon>
        <taxon>Glossata</taxon>
        <taxon>Ditrysia</taxon>
        <taxon>Geometroidea</taxon>
        <taxon>Geometridae</taxon>
        <taxon>Larentiinae</taxon>
        <taxon>Operophtera</taxon>
    </lineage>
</organism>
<keyword evidence="8" id="KW-0496">Mitochondrion</keyword>
<dbReference type="Gene3D" id="1.50.40.10">
    <property type="entry name" value="Mitochondrial carrier domain"/>
    <property type="match status" value="2"/>
</dbReference>
<evidence type="ECO:0000256" key="4">
    <source>
        <dbReference type="ARBA" id="ARBA00022692"/>
    </source>
</evidence>
<dbReference type="AlphaFoldDB" id="A0A0L7LA07"/>
<reference evidence="12 13" key="1">
    <citation type="journal article" date="2015" name="Genome Biol. Evol.">
        <title>The genome of winter moth (Operophtera brumata) provides a genomic perspective on sexual dimorphism and phenology.</title>
        <authorList>
            <person name="Derks M.F."/>
            <person name="Smit S."/>
            <person name="Salis L."/>
            <person name="Schijlen E."/>
            <person name="Bossers A."/>
            <person name="Mateman C."/>
            <person name="Pijl A.S."/>
            <person name="de Ridder D."/>
            <person name="Groenen M.A."/>
            <person name="Visser M.E."/>
            <person name="Megens H.J."/>
        </authorList>
    </citation>
    <scope>NUCLEOTIDE SEQUENCE [LARGE SCALE GENOMIC DNA]</scope>
    <source>
        <strain evidence="12">WM2013NL</strain>
        <tissue evidence="12">Head and thorax</tissue>
    </source>
</reference>
<comment type="similarity">
    <text evidence="2 11">Belongs to the mitochondrial carrier (TC 2.A.29) family.</text>
</comment>
<dbReference type="InterPro" id="IPR051508">
    <property type="entry name" value="Mito_Carrier_Antiporter"/>
</dbReference>
<evidence type="ECO:0000256" key="10">
    <source>
        <dbReference type="PROSITE-ProRule" id="PRU00282"/>
    </source>
</evidence>
<keyword evidence="7" id="KW-1133">Transmembrane helix</keyword>
<dbReference type="InterPro" id="IPR018108">
    <property type="entry name" value="MCP_transmembrane"/>
</dbReference>
<feature type="repeat" description="Solcar" evidence="10">
    <location>
        <begin position="340"/>
        <end position="433"/>
    </location>
</feature>
<evidence type="ECO:0000256" key="2">
    <source>
        <dbReference type="ARBA" id="ARBA00006375"/>
    </source>
</evidence>
<evidence type="ECO:0000313" key="13">
    <source>
        <dbReference type="Proteomes" id="UP000037510"/>
    </source>
</evidence>
<keyword evidence="4 10" id="KW-0812">Transmembrane</keyword>
<evidence type="ECO:0000256" key="9">
    <source>
        <dbReference type="ARBA" id="ARBA00023136"/>
    </source>
</evidence>
<keyword evidence="5" id="KW-0677">Repeat</keyword>
<keyword evidence="6" id="KW-0999">Mitochondrion inner membrane</keyword>
<protein>
    <submittedName>
        <fullName evidence="12">Solute carrier family 25 member 35</fullName>
    </submittedName>
</protein>
<dbReference type="PANTHER" id="PTHR45928:SF1">
    <property type="entry name" value="RE38146P"/>
    <property type="match status" value="1"/>
</dbReference>
<dbReference type="Proteomes" id="UP000037510">
    <property type="component" value="Unassembled WGS sequence"/>
</dbReference>
<dbReference type="EMBL" id="JTDY01002024">
    <property type="protein sequence ID" value="KOB72302.1"/>
    <property type="molecule type" value="Genomic_DNA"/>
</dbReference>
<evidence type="ECO:0000256" key="7">
    <source>
        <dbReference type="ARBA" id="ARBA00022989"/>
    </source>
</evidence>
<evidence type="ECO:0000313" key="12">
    <source>
        <dbReference type="EMBL" id="KOB72302.1"/>
    </source>
</evidence>
<feature type="repeat" description="Solcar" evidence="10">
    <location>
        <begin position="237"/>
        <end position="330"/>
    </location>
</feature>
<evidence type="ECO:0000256" key="6">
    <source>
        <dbReference type="ARBA" id="ARBA00022792"/>
    </source>
</evidence>
<evidence type="ECO:0000256" key="3">
    <source>
        <dbReference type="ARBA" id="ARBA00022448"/>
    </source>
</evidence>
<evidence type="ECO:0000256" key="8">
    <source>
        <dbReference type="ARBA" id="ARBA00023128"/>
    </source>
</evidence>
<comment type="caution">
    <text evidence="12">The sequence shown here is derived from an EMBL/GenBank/DDBJ whole genome shotgun (WGS) entry which is preliminary data.</text>
</comment>
<name>A0A0L7LA07_OPEBR</name>
<keyword evidence="9 10" id="KW-0472">Membrane</keyword>
<dbReference type="InterPro" id="IPR023395">
    <property type="entry name" value="MCP_dom_sf"/>
</dbReference>
<proteinExistence type="inferred from homology"/>
<dbReference type="Pfam" id="PF00153">
    <property type="entry name" value="Mito_carr"/>
    <property type="match status" value="5"/>
</dbReference>
<dbReference type="SUPFAM" id="SSF103506">
    <property type="entry name" value="Mitochondrial carrier"/>
    <property type="match status" value="2"/>
</dbReference>
<keyword evidence="3 11" id="KW-0813">Transport</keyword>
<evidence type="ECO:0000256" key="5">
    <source>
        <dbReference type="ARBA" id="ARBA00022737"/>
    </source>
</evidence>
<dbReference type="PANTHER" id="PTHR45928">
    <property type="entry name" value="RE38146P"/>
    <property type="match status" value="1"/>
</dbReference>
<feature type="repeat" description="Solcar" evidence="10">
    <location>
        <begin position="100"/>
        <end position="193"/>
    </location>
</feature>
<gene>
    <name evidence="12" type="ORF">OBRU01_12426</name>
</gene>
<comment type="subcellular location">
    <subcellularLocation>
        <location evidence="1">Mitochondrion inner membrane</location>
        <topology evidence="1">Multi-pass membrane protein</topology>
    </subcellularLocation>
</comment>
<feature type="repeat" description="Solcar" evidence="10">
    <location>
        <begin position="443"/>
        <end position="532"/>
    </location>
</feature>
<dbReference type="GO" id="GO:0005743">
    <property type="term" value="C:mitochondrial inner membrane"/>
    <property type="evidence" value="ECO:0007669"/>
    <property type="project" value="UniProtKB-SubCell"/>
</dbReference>